<dbReference type="STRING" id="1745343.A0A2J6QJJ2"/>
<evidence type="ECO:0000313" key="6">
    <source>
        <dbReference type="EMBL" id="PMD26427.1"/>
    </source>
</evidence>
<proteinExistence type="inferred from homology"/>
<dbReference type="Gene3D" id="2.60.40.790">
    <property type="match status" value="1"/>
</dbReference>
<organism evidence="6 7">
    <name type="scientific">Hyaloscypha hepaticicola</name>
    <dbReference type="NCBI Taxonomy" id="2082293"/>
    <lineage>
        <taxon>Eukaryota</taxon>
        <taxon>Fungi</taxon>
        <taxon>Dikarya</taxon>
        <taxon>Ascomycota</taxon>
        <taxon>Pezizomycotina</taxon>
        <taxon>Leotiomycetes</taxon>
        <taxon>Helotiales</taxon>
        <taxon>Hyaloscyphaceae</taxon>
        <taxon>Hyaloscypha</taxon>
    </lineage>
</organism>
<feature type="region of interest" description="Disordered" evidence="4">
    <location>
        <begin position="125"/>
        <end position="183"/>
    </location>
</feature>
<dbReference type="Pfam" id="PF00011">
    <property type="entry name" value="HSP20"/>
    <property type="match status" value="1"/>
</dbReference>
<dbReference type="InterPro" id="IPR008978">
    <property type="entry name" value="HSP20-like_chaperone"/>
</dbReference>
<dbReference type="EMBL" id="KZ613468">
    <property type="protein sequence ID" value="PMD26427.1"/>
    <property type="molecule type" value="Genomic_DNA"/>
</dbReference>
<keyword evidence="7" id="KW-1185">Reference proteome</keyword>
<dbReference type="PANTHER" id="PTHR11527">
    <property type="entry name" value="HEAT-SHOCK PROTEIN 20 FAMILY MEMBER"/>
    <property type="match status" value="1"/>
</dbReference>
<feature type="compositionally biased region" description="Basic and acidic residues" evidence="4">
    <location>
        <begin position="97"/>
        <end position="107"/>
    </location>
</feature>
<dbReference type="Proteomes" id="UP000235672">
    <property type="component" value="Unassembled WGS sequence"/>
</dbReference>
<dbReference type="PROSITE" id="PS01031">
    <property type="entry name" value="SHSP"/>
    <property type="match status" value="1"/>
</dbReference>
<dbReference type="InterPro" id="IPR031107">
    <property type="entry name" value="Small_HSP"/>
</dbReference>
<dbReference type="AlphaFoldDB" id="A0A2J6QJJ2"/>
<feature type="domain" description="SHSP" evidence="5">
    <location>
        <begin position="42"/>
        <end position="245"/>
    </location>
</feature>
<feature type="compositionally biased region" description="Basic and acidic residues" evidence="4">
    <location>
        <begin position="125"/>
        <end position="142"/>
    </location>
</feature>
<dbReference type="InterPro" id="IPR002068">
    <property type="entry name" value="A-crystallin/Hsp20_dom"/>
</dbReference>
<gene>
    <name evidence="6" type="ORF">NA56DRAFT_641870</name>
</gene>
<evidence type="ECO:0000256" key="2">
    <source>
        <dbReference type="PROSITE-ProRule" id="PRU00285"/>
    </source>
</evidence>
<evidence type="ECO:0000259" key="5">
    <source>
        <dbReference type="PROSITE" id="PS01031"/>
    </source>
</evidence>
<dbReference type="SUPFAM" id="SSF49764">
    <property type="entry name" value="HSP20-like chaperones"/>
    <property type="match status" value="1"/>
</dbReference>
<name>A0A2J6QJJ2_9HELO</name>
<dbReference type="CDD" id="cd06464">
    <property type="entry name" value="ACD_sHsps-like"/>
    <property type="match status" value="1"/>
</dbReference>
<evidence type="ECO:0000256" key="3">
    <source>
        <dbReference type="RuleBase" id="RU003616"/>
    </source>
</evidence>
<sequence length="266" mass="29629">MSPFSQLAAVGSGGYGKGIDRDFSPILNYIDEFDRHFSHRHRFMNCFIPRFDLEEDAHNYYLYGDIPGASVNEITVEAHDNHTLVIYGKTARPGPAPRKDDEGKGKEDAEFVNVMVEDHEHVQEMGNTDHKPAVPISSKEDQQAAASPNGPYFPPPPTQSDQSTHPHDQGHASFNDAPGNQHMQSEHHILLSERLVGEFHRTFAFPQPVVEQGVRASMENGVLSLVVPKREKGEDVKRGRKVPIEHGKWWKGQERGSGFGFASGAI</sequence>
<dbReference type="OrthoDB" id="1431247at2759"/>
<evidence type="ECO:0000256" key="4">
    <source>
        <dbReference type="SAM" id="MobiDB-lite"/>
    </source>
</evidence>
<evidence type="ECO:0000256" key="1">
    <source>
        <dbReference type="ARBA" id="ARBA00023016"/>
    </source>
</evidence>
<comment type="similarity">
    <text evidence="2 3">Belongs to the small heat shock protein (HSP20) family.</text>
</comment>
<reference evidence="6 7" key="1">
    <citation type="submission" date="2016-05" db="EMBL/GenBank/DDBJ databases">
        <title>A degradative enzymes factory behind the ericoid mycorrhizal symbiosis.</title>
        <authorList>
            <consortium name="DOE Joint Genome Institute"/>
            <person name="Martino E."/>
            <person name="Morin E."/>
            <person name="Grelet G."/>
            <person name="Kuo A."/>
            <person name="Kohler A."/>
            <person name="Daghino S."/>
            <person name="Barry K."/>
            <person name="Choi C."/>
            <person name="Cichocki N."/>
            <person name="Clum A."/>
            <person name="Copeland A."/>
            <person name="Hainaut M."/>
            <person name="Haridas S."/>
            <person name="Labutti K."/>
            <person name="Lindquist E."/>
            <person name="Lipzen A."/>
            <person name="Khouja H.-R."/>
            <person name="Murat C."/>
            <person name="Ohm R."/>
            <person name="Olson A."/>
            <person name="Spatafora J."/>
            <person name="Veneault-Fourrey C."/>
            <person name="Henrissat B."/>
            <person name="Grigoriev I."/>
            <person name="Martin F."/>
            <person name="Perotto S."/>
        </authorList>
    </citation>
    <scope>NUCLEOTIDE SEQUENCE [LARGE SCALE GENOMIC DNA]</scope>
    <source>
        <strain evidence="6 7">UAMH 7357</strain>
    </source>
</reference>
<feature type="region of interest" description="Disordered" evidence="4">
    <location>
        <begin position="88"/>
        <end position="107"/>
    </location>
</feature>
<evidence type="ECO:0000313" key="7">
    <source>
        <dbReference type="Proteomes" id="UP000235672"/>
    </source>
</evidence>
<accession>A0A2J6QJJ2</accession>
<protein>
    <submittedName>
        <fullName evidence="6">HSP20-like chaperone</fullName>
    </submittedName>
</protein>
<keyword evidence="1" id="KW-0346">Stress response</keyword>